<keyword evidence="7" id="KW-1185">Reference proteome</keyword>
<dbReference type="SMART" id="SM00353">
    <property type="entry name" value="HLH"/>
    <property type="match status" value="1"/>
</dbReference>
<accession>A0A9E7HVQ5</accession>
<dbReference type="CDD" id="cd11393">
    <property type="entry name" value="bHLH_AtbHLH_like"/>
    <property type="match status" value="1"/>
</dbReference>
<sequence length="624" mass="68486">MNRSPADGNELEASGLGLSRYGSDSGSLLAGVPSEGGIGRFAPAGEDSSSSCRGSVRGPYEPDEVHAAVDLAAKVGGGPALVRHSSSPAGFFSRLLMDHEMREAKSGLETAFRCTATAPSLPLRLVLARPRLIGRAGLSSPGGIGSYSRTGNGGAHTVAGRRLRSQWSFSRKDTLSHISEMSIPEIGEDVNCDSSSDEATAHVEQSFISGNFQLSSWDDDSNSIMFSAPHKRNKGNNGDILTSLSNTDSQFNLSKNSLEVSSIEKYLQLQQDSVPCRVRAKRGCATHPRSIAERERRTRISKRLQKLHNLVPNMDKQTSTSDMLELAIQYIKELQSQVQPHHRSVPTQASLRQCLWFLLFDRVLPGRNGEQQLPVMEIGEEPDYSLSSSEESAMNGGRPRLLHRSGTSFVCIARKSCRRIEDLDGYVGLLARLVAFMAGPFVRPVERRWLSWLSFLDRIILTTEKILAFIFPRLEPVFTKIDELAPLVDSLPEKFDGAIDQLLLVMSGSSDEAVERDEEQETKQRSRCEGDHEWKRAKEEVREEEKSCEEILGALKKIGMEEGGNADAGEGEGVDGDHDRGKDAAGRMKGAGGAEPRKENSDLMMGDAMLELFDEGWQLKPLRG</sequence>
<evidence type="ECO:0000259" key="5">
    <source>
        <dbReference type="PROSITE" id="PS50888"/>
    </source>
</evidence>
<comment type="similarity">
    <text evidence="1">Belongs to the bHLH protein family.</text>
</comment>
<dbReference type="GO" id="GO:0046983">
    <property type="term" value="F:protein dimerization activity"/>
    <property type="evidence" value="ECO:0007669"/>
    <property type="project" value="InterPro"/>
</dbReference>
<proteinExistence type="inferred from homology"/>
<protein>
    <recommendedName>
        <fullName evidence="5">BHLH domain-containing protein</fullName>
    </recommendedName>
</protein>
<dbReference type="Pfam" id="PF00010">
    <property type="entry name" value="HLH"/>
    <property type="match status" value="1"/>
</dbReference>
<feature type="region of interest" description="Disordered" evidence="4">
    <location>
        <begin position="510"/>
        <end position="539"/>
    </location>
</feature>
<evidence type="ECO:0000256" key="1">
    <source>
        <dbReference type="ARBA" id="ARBA00005510"/>
    </source>
</evidence>
<dbReference type="PANTHER" id="PTHR37710">
    <property type="entry name" value="TRANSMEMBRANE PROTEIN"/>
    <property type="match status" value="1"/>
</dbReference>
<organism evidence="6 7">
    <name type="scientific">Musa troglodytarum</name>
    <name type="common">fe'i banana</name>
    <dbReference type="NCBI Taxonomy" id="320322"/>
    <lineage>
        <taxon>Eukaryota</taxon>
        <taxon>Viridiplantae</taxon>
        <taxon>Streptophyta</taxon>
        <taxon>Embryophyta</taxon>
        <taxon>Tracheophyta</taxon>
        <taxon>Spermatophyta</taxon>
        <taxon>Magnoliopsida</taxon>
        <taxon>Liliopsida</taxon>
        <taxon>Zingiberales</taxon>
        <taxon>Musaceae</taxon>
        <taxon>Musa</taxon>
    </lineage>
</organism>
<reference evidence="6" key="1">
    <citation type="submission" date="2022-05" db="EMBL/GenBank/DDBJ databases">
        <title>The Musa troglodytarum L. genome provides insights into the mechanism of non-climacteric behaviour and enrichment of carotenoids.</title>
        <authorList>
            <person name="Wang J."/>
        </authorList>
    </citation>
    <scope>NUCLEOTIDE SEQUENCE</scope>
    <source>
        <tissue evidence="6">Leaf</tissue>
    </source>
</reference>
<evidence type="ECO:0000256" key="3">
    <source>
        <dbReference type="ARBA" id="ARBA00023163"/>
    </source>
</evidence>
<feature type="region of interest" description="Disordered" evidence="4">
    <location>
        <begin position="559"/>
        <end position="603"/>
    </location>
</feature>
<evidence type="ECO:0000313" key="7">
    <source>
        <dbReference type="Proteomes" id="UP001055439"/>
    </source>
</evidence>
<name>A0A9E7HVQ5_9LILI</name>
<gene>
    <name evidence="6" type="ORF">MUK42_26360</name>
</gene>
<dbReference type="Gene3D" id="4.10.280.10">
    <property type="entry name" value="Helix-loop-helix DNA-binding domain"/>
    <property type="match status" value="1"/>
</dbReference>
<dbReference type="AlphaFoldDB" id="A0A9E7HVQ5"/>
<evidence type="ECO:0000256" key="4">
    <source>
        <dbReference type="SAM" id="MobiDB-lite"/>
    </source>
</evidence>
<dbReference type="SUPFAM" id="SSF47459">
    <property type="entry name" value="HLH, helix-loop-helix DNA-binding domain"/>
    <property type="match status" value="1"/>
</dbReference>
<dbReference type="InterPro" id="IPR036638">
    <property type="entry name" value="HLH_DNA-bd_sf"/>
</dbReference>
<dbReference type="EMBL" id="CP097510">
    <property type="protein sequence ID" value="URE41351.1"/>
    <property type="molecule type" value="Genomic_DNA"/>
</dbReference>
<feature type="compositionally biased region" description="Basic and acidic residues" evidence="4">
    <location>
        <begin position="575"/>
        <end position="586"/>
    </location>
</feature>
<feature type="compositionally biased region" description="Basic and acidic residues" evidence="4">
    <location>
        <begin position="521"/>
        <end position="539"/>
    </location>
</feature>
<dbReference type="InterPro" id="IPR011598">
    <property type="entry name" value="bHLH_dom"/>
</dbReference>
<keyword evidence="3" id="KW-0804">Transcription</keyword>
<evidence type="ECO:0000313" key="6">
    <source>
        <dbReference type="EMBL" id="URE41351.1"/>
    </source>
</evidence>
<feature type="domain" description="BHLH" evidence="5">
    <location>
        <begin position="284"/>
        <end position="334"/>
    </location>
</feature>
<dbReference type="PROSITE" id="PS50888">
    <property type="entry name" value="BHLH"/>
    <property type="match status" value="1"/>
</dbReference>
<dbReference type="Proteomes" id="UP001055439">
    <property type="component" value="Chromosome 8"/>
</dbReference>
<keyword evidence="2" id="KW-0805">Transcription regulation</keyword>
<dbReference type="InterPro" id="IPR045239">
    <property type="entry name" value="bHLH95_bHLH"/>
</dbReference>
<dbReference type="PANTHER" id="PTHR37710:SF1">
    <property type="entry name" value="TRANSMEMBRANE PROTEIN"/>
    <property type="match status" value="1"/>
</dbReference>
<evidence type="ECO:0000256" key="2">
    <source>
        <dbReference type="ARBA" id="ARBA00023015"/>
    </source>
</evidence>
<dbReference type="OrthoDB" id="2019494at2759"/>